<organism evidence="1 2">
    <name type="scientific">Nonomuraea pusilla</name>
    <dbReference type="NCBI Taxonomy" id="46177"/>
    <lineage>
        <taxon>Bacteria</taxon>
        <taxon>Bacillati</taxon>
        <taxon>Actinomycetota</taxon>
        <taxon>Actinomycetes</taxon>
        <taxon>Streptosporangiales</taxon>
        <taxon>Streptosporangiaceae</taxon>
        <taxon>Nonomuraea</taxon>
    </lineage>
</organism>
<gene>
    <name evidence="1" type="ORF">SAMN05660976_01999</name>
</gene>
<dbReference type="Gene3D" id="3.40.50.150">
    <property type="entry name" value="Vaccinia Virus protein VP39"/>
    <property type="match status" value="1"/>
</dbReference>
<reference evidence="1 2" key="1">
    <citation type="submission" date="2016-10" db="EMBL/GenBank/DDBJ databases">
        <authorList>
            <person name="de Groot N.N."/>
        </authorList>
    </citation>
    <scope>NUCLEOTIDE SEQUENCE [LARGE SCALE GENOMIC DNA]</scope>
    <source>
        <strain evidence="1 2">DSM 43357</strain>
    </source>
</reference>
<sequence>MIGELYARSLAGAEVDVEDVAGGRVPLDAARRSEPIDGDEAMLSRCCGPTLDVGSGPGRLTVALARRGVAALGIDVTPHAVRLTRRAGGLALCRDVFGPVPGAGRWATALLADGNIGIGGDPLALLRRVRELVGPGGEVIAEVGAPGSASGVDLVRLRRGEEAGSWFRWARVSARDAPALAARAGFAGVELAEDHGRWFAVLGRPTRSDV</sequence>
<dbReference type="STRING" id="46177.SAMN05660976_01999"/>
<evidence type="ECO:0000313" key="1">
    <source>
        <dbReference type="EMBL" id="SEL21549.1"/>
    </source>
</evidence>
<dbReference type="EMBL" id="FOBF01000004">
    <property type="protein sequence ID" value="SEL21549.1"/>
    <property type="molecule type" value="Genomic_DNA"/>
</dbReference>
<dbReference type="Proteomes" id="UP000198953">
    <property type="component" value="Unassembled WGS sequence"/>
</dbReference>
<accession>A0A1H7NE27</accession>
<name>A0A1H7NE27_9ACTN</name>
<dbReference type="CDD" id="cd02440">
    <property type="entry name" value="AdoMet_MTases"/>
    <property type="match status" value="1"/>
</dbReference>
<dbReference type="RefSeq" id="WP_091099826.1">
    <property type="nucleotide sequence ID" value="NZ_FOBF01000004.1"/>
</dbReference>
<evidence type="ECO:0008006" key="3">
    <source>
        <dbReference type="Google" id="ProtNLM"/>
    </source>
</evidence>
<dbReference type="SUPFAM" id="SSF53335">
    <property type="entry name" value="S-adenosyl-L-methionine-dependent methyltransferases"/>
    <property type="match status" value="1"/>
</dbReference>
<protein>
    <recommendedName>
        <fullName evidence="3">Methyltransferase domain-containing protein</fullName>
    </recommendedName>
</protein>
<keyword evidence="2" id="KW-1185">Reference proteome</keyword>
<evidence type="ECO:0000313" key="2">
    <source>
        <dbReference type="Proteomes" id="UP000198953"/>
    </source>
</evidence>
<proteinExistence type="predicted"/>
<dbReference type="InterPro" id="IPR029063">
    <property type="entry name" value="SAM-dependent_MTases_sf"/>
</dbReference>
<dbReference type="AlphaFoldDB" id="A0A1H7NE27"/>
<dbReference type="OrthoDB" id="4484556at2"/>